<dbReference type="RefSeq" id="WP_304122206.1">
    <property type="nucleotide sequence ID" value="NZ_DYZA01000125.1"/>
</dbReference>
<accession>A0A921AWR3</accession>
<organism evidence="1 2">
    <name type="scientific">Mailhella massiliensis</name>
    <dbReference type="NCBI Taxonomy" id="1903261"/>
    <lineage>
        <taxon>Bacteria</taxon>
        <taxon>Pseudomonadati</taxon>
        <taxon>Thermodesulfobacteriota</taxon>
        <taxon>Desulfovibrionia</taxon>
        <taxon>Desulfovibrionales</taxon>
        <taxon>Desulfovibrionaceae</taxon>
        <taxon>Mailhella</taxon>
    </lineage>
</organism>
<comment type="caution">
    <text evidence="1">The sequence shown here is derived from an EMBL/GenBank/DDBJ whole genome shotgun (WGS) entry which is preliminary data.</text>
</comment>
<evidence type="ECO:0000313" key="2">
    <source>
        <dbReference type="Proteomes" id="UP000698963"/>
    </source>
</evidence>
<dbReference type="Proteomes" id="UP000698963">
    <property type="component" value="Unassembled WGS sequence"/>
</dbReference>
<dbReference type="EMBL" id="DYZA01000125">
    <property type="protein sequence ID" value="HJD97252.1"/>
    <property type="molecule type" value="Genomic_DNA"/>
</dbReference>
<protein>
    <submittedName>
        <fullName evidence="1">Uncharacterized protein</fullName>
    </submittedName>
</protein>
<gene>
    <name evidence="1" type="ORF">K8W16_06370</name>
</gene>
<reference evidence="1" key="2">
    <citation type="submission" date="2021-09" db="EMBL/GenBank/DDBJ databases">
        <authorList>
            <person name="Gilroy R."/>
        </authorList>
    </citation>
    <scope>NUCLEOTIDE SEQUENCE</scope>
    <source>
        <strain evidence="1">ChiGjej2B2-19336</strain>
    </source>
</reference>
<evidence type="ECO:0000313" key="1">
    <source>
        <dbReference type="EMBL" id="HJD97252.1"/>
    </source>
</evidence>
<dbReference type="AlphaFoldDB" id="A0A921AWR3"/>
<sequence length="52" mass="5436">MNIKTLGGLLGLMAASTPDEAEGAVRPDILDIVKKAIAGRKYGGSKAGHWKE</sequence>
<proteinExistence type="predicted"/>
<reference evidence="1" key="1">
    <citation type="journal article" date="2021" name="PeerJ">
        <title>Extensive microbial diversity within the chicken gut microbiome revealed by metagenomics and culture.</title>
        <authorList>
            <person name="Gilroy R."/>
            <person name="Ravi A."/>
            <person name="Getino M."/>
            <person name="Pursley I."/>
            <person name="Horton D.L."/>
            <person name="Alikhan N.F."/>
            <person name="Baker D."/>
            <person name="Gharbi K."/>
            <person name="Hall N."/>
            <person name="Watson M."/>
            <person name="Adriaenssens E.M."/>
            <person name="Foster-Nyarko E."/>
            <person name="Jarju S."/>
            <person name="Secka A."/>
            <person name="Antonio M."/>
            <person name="Oren A."/>
            <person name="Chaudhuri R.R."/>
            <person name="La Ragione R."/>
            <person name="Hildebrand F."/>
            <person name="Pallen M.J."/>
        </authorList>
    </citation>
    <scope>NUCLEOTIDE SEQUENCE</scope>
    <source>
        <strain evidence="1">ChiGjej2B2-19336</strain>
    </source>
</reference>
<name>A0A921AWR3_9BACT</name>